<sequence precursor="true">MLASARFSFLALVMCFAVLGNAANAQNEKLNELLLRSPAPANSIGYLHLPSLKKLMADANMSHNMTDNVEDVWLISDLEPTSLVPRWEAGYATMQKDITAADLAAALKGYVDNIGGKDVVWTPKQTYLVPIGQQRMGFLRPANRSLAADWLKSDSKSSVPEYLASQAKQPEKFLALLLAIDLKDAFSPVPLASRIAQFETLKDQDSSAVATVLASVQGVSIIVGRRSLQECILSIDFSQSPAALKPVATALLDEILNRNGTAAPEVKDWAVKVDGNRLSFQGAISEDSLQGVLEIFSVRQQAEEVADTLRHKETEPQNGDDPASYESKKYFDSVTANIERVRKYEAQTTGYRAKWNDQVARRIDQLGTLNVDPQLVDYGANVAGLLRNNALTIRGGNIAAGSVKAQEGLSSGYSYGYSYGGYGVGYGGYGYYDPNTSSDYQRVTDVKARGAANADYRSTLSRIDMMTSDVRRAMTDKFKVQF</sequence>
<gene>
    <name evidence="3" type="ORF">Q31a_34510</name>
</gene>
<evidence type="ECO:0000313" key="3">
    <source>
        <dbReference type="EMBL" id="QDV25128.1"/>
    </source>
</evidence>
<evidence type="ECO:0000256" key="1">
    <source>
        <dbReference type="SAM" id="MobiDB-lite"/>
    </source>
</evidence>
<dbReference type="Proteomes" id="UP000318017">
    <property type="component" value="Chromosome"/>
</dbReference>
<keyword evidence="4" id="KW-1185">Reference proteome</keyword>
<feature type="region of interest" description="Disordered" evidence="1">
    <location>
        <begin position="306"/>
        <end position="326"/>
    </location>
</feature>
<proteinExistence type="predicted"/>
<reference evidence="3 4" key="1">
    <citation type="submission" date="2019-02" db="EMBL/GenBank/DDBJ databases">
        <title>Deep-cultivation of Planctomycetes and their phenomic and genomic characterization uncovers novel biology.</title>
        <authorList>
            <person name="Wiegand S."/>
            <person name="Jogler M."/>
            <person name="Boedeker C."/>
            <person name="Pinto D."/>
            <person name="Vollmers J."/>
            <person name="Rivas-Marin E."/>
            <person name="Kohn T."/>
            <person name="Peeters S.H."/>
            <person name="Heuer A."/>
            <person name="Rast P."/>
            <person name="Oberbeckmann S."/>
            <person name="Bunk B."/>
            <person name="Jeske O."/>
            <person name="Meyerdierks A."/>
            <person name="Storesund J.E."/>
            <person name="Kallscheuer N."/>
            <person name="Luecker S."/>
            <person name="Lage O.M."/>
            <person name="Pohl T."/>
            <person name="Merkel B.J."/>
            <person name="Hornburger P."/>
            <person name="Mueller R.-W."/>
            <person name="Bruemmer F."/>
            <person name="Labrenz M."/>
            <person name="Spormann A.M."/>
            <person name="Op den Camp H."/>
            <person name="Overmann J."/>
            <person name="Amann R."/>
            <person name="Jetten M.S.M."/>
            <person name="Mascher T."/>
            <person name="Medema M.H."/>
            <person name="Devos D.P."/>
            <person name="Kaster A.-K."/>
            <person name="Ovreas L."/>
            <person name="Rohde M."/>
            <person name="Galperin M.Y."/>
            <person name="Jogler C."/>
        </authorList>
    </citation>
    <scope>NUCLEOTIDE SEQUENCE [LARGE SCALE GENOMIC DNA]</scope>
    <source>
        <strain evidence="3 4">Q31a</strain>
    </source>
</reference>
<evidence type="ECO:0000313" key="4">
    <source>
        <dbReference type="Proteomes" id="UP000318017"/>
    </source>
</evidence>
<dbReference type="EMBL" id="CP036298">
    <property type="protein sequence ID" value="QDV25128.1"/>
    <property type="molecule type" value="Genomic_DNA"/>
</dbReference>
<organism evidence="3 4">
    <name type="scientific">Aureliella helgolandensis</name>
    <dbReference type="NCBI Taxonomy" id="2527968"/>
    <lineage>
        <taxon>Bacteria</taxon>
        <taxon>Pseudomonadati</taxon>
        <taxon>Planctomycetota</taxon>
        <taxon>Planctomycetia</taxon>
        <taxon>Pirellulales</taxon>
        <taxon>Pirellulaceae</taxon>
        <taxon>Aureliella</taxon>
    </lineage>
</organism>
<protein>
    <recommendedName>
        <fullName evidence="5">Outer membrane efflux protein</fullName>
    </recommendedName>
</protein>
<evidence type="ECO:0008006" key="5">
    <source>
        <dbReference type="Google" id="ProtNLM"/>
    </source>
</evidence>
<feature type="chain" id="PRO_5021761857" description="Outer membrane efflux protein" evidence="2">
    <location>
        <begin position="26"/>
        <end position="482"/>
    </location>
</feature>
<dbReference type="RefSeq" id="WP_145079805.1">
    <property type="nucleotide sequence ID" value="NZ_CP036298.1"/>
</dbReference>
<feature type="signal peptide" evidence="2">
    <location>
        <begin position="1"/>
        <end position="25"/>
    </location>
</feature>
<accession>A0A518G950</accession>
<name>A0A518G950_9BACT</name>
<dbReference type="KEGG" id="ahel:Q31a_34510"/>
<dbReference type="AlphaFoldDB" id="A0A518G950"/>
<dbReference type="OrthoDB" id="258179at2"/>
<evidence type="ECO:0000256" key="2">
    <source>
        <dbReference type="SAM" id="SignalP"/>
    </source>
</evidence>
<keyword evidence="2" id="KW-0732">Signal</keyword>